<sequence>MFCTASPVSWLNRLGGRCVGRVGLRTRACLNVDSGLCQRSIFSLEQAHILPSSGYSSTSTTPTQFFVRPPSRSLCLSAMCRRQAKVEDPDDPVKFSSSKAAEWRVQQTYGNPLRLEDQPPSSQAYVVIASIAAFLIYFCILREENDWDEYMNLNLYERLNQLEQEQLEEKLALHESGKQILSPGEASLIKQKLSKLMKKDMDAG</sequence>
<dbReference type="InterPro" id="IPR029160">
    <property type="entry name" value="UQCC4"/>
</dbReference>
<dbReference type="PANTHER" id="PTHR35268:SF1">
    <property type="entry name" value="UBIQUINOL-CYTOCHROME-C REDUCTASE COMPLEX ASSEMBLY FACTOR 4"/>
    <property type="match status" value="1"/>
</dbReference>
<evidence type="ECO:0000313" key="3">
    <source>
        <dbReference type="Proteomes" id="UP000677054"/>
    </source>
</evidence>
<dbReference type="PANTHER" id="PTHR35268">
    <property type="entry name" value="PROTEIN CCSMST1"/>
    <property type="match status" value="1"/>
</dbReference>
<dbReference type="AlphaFoldDB" id="A0A7R9ABC3"/>
<keyword evidence="1" id="KW-0472">Membrane</keyword>
<dbReference type="EMBL" id="LR902667">
    <property type="protein sequence ID" value="CAD7250925.1"/>
    <property type="molecule type" value="Genomic_DNA"/>
</dbReference>
<gene>
    <name evidence="2" type="ORF">DSTB1V02_LOCUS10694</name>
</gene>
<keyword evidence="1" id="KW-0812">Transmembrane</keyword>
<reference evidence="2" key="1">
    <citation type="submission" date="2020-11" db="EMBL/GenBank/DDBJ databases">
        <authorList>
            <person name="Tran Van P."/>
        </authorList>
    </citation>
    <scope>NUCLEOTIDE SEQUENCE</scope>
</reference>
<evidence type="ECO:0000256" key="1">
    <source>
        <dbReference type="SAM" id="Phobius"/>
    </source>
</evidence>
<proteinExistence type="predicted"/>
<protein>
    <submittedName>
        <fullName evidence="2">Uncharacterized protein</fullName>
    </submittedName>
</protein>
<dbReference type="Pfam" id="PF15013">
    <property type="entry name" value="CCSMST1"/>
    <property type="match status" value="1"/>
</dbReference>
<organism evidence="2">
    <name type="scientific">Darwinula stevensoni</name>
    <dbReference type="NCBI Taxonomy" id="69355"/>
    <lineage>
        <taxon>Eukaryota</taxon>
        <taxon>Metazoa</taxon>
        <taxon>Ecdysozoa</taxon>
        <taxon>Arthropoda</taxon>
        <taxon>Crustacea</taxon>
        <taxon>Oligostraca</taxon>
        <taxon>Ostracoda</taxon>
        <taxon>Podocopa</taxon>
        <taxon>Podocopida</taxon>
        <taxon>Darwinulocopina</taxon>
        <taxon>Darwinuloidea</taxon>
        <taxon>Darwinulidae</taxon>
        <taxon>Darwinula</taxon>
    </lineage>
</organism>
<dbReference type="Proteomes" id="UP000677054">
    <property type="component" value="Unassembled WGS sequence"/>
</dbReference>
<dbReference type="EMBL" id="CAJPEV010003150">
    <property type="protein sequence ID" value="CAG0899075.1"/>
    <property type="molecule type" value="Genomic_DNA"/>
</dbReference>
<keyword evidence="3" id="KW-1185">Reference proteome</keyword>
<name>A0A7R9ABC3_9CRUS</name>
<keyword evidence="1" id="KW-1133">Transmembrane helix</keyword>
<evidence type="ECO:0000313" key="2">
    <source>
        <dbReference type="EMBL" id="CAD7250925.1"/>
    </source>
</evidence>
<dbReference type="OrthoDB" id="5783753at2759"/>
<accession>A0A7R9ABC3</accession>
<feature type="transmembrane region" description="Helical" evidence="1">
    <location>
        <begin position="124"/>
        <end position="141"/>
    </location>
</feature>